<evidence type="ECO:0000259" key="5">
    <source>
        <dbReference type="PROSITE" id="PS51406"/>
    </source>
</evidence>
<feature type="signal peptide" evidence="4">
    <location>
        <begin position="1"/>
        <end position="27"/>
    </location>
</feature>
<feature type="chain" id="PRO_5040919412" evidence="4">
    <location>
        <begin position="28"/>
        <end position="357"/>
    </location>
</feature>
<reference evidence="6" key="1">
    <citation type="submission" date="2023-01" db="EMBL/GenBank/DDBJ databases">
        <title>Genome assembly of the deep-sea coral Lophelia pertusa.</title>
        <authorList>
            <person name="Herrera S."/>
            <person name="Cordes E."/>
        </authorList>
    </citation>
    <scope>NUCLEOTIDE SEQUENCE</scope>
    <source>
        <strain evidence="6">USNM1676648</strain>
        <tissue evidence="6">Polyp</tissue>
    </source>
</reference>
<proteinExistence type="predicted"/>
<keyword evidence="2" id="KW-0964">Secreted</keyword>
<dbReference type="GO" id="GO:0005576">
    <property type="term" value="C:extracellular region"/>
    <property type="evidence" value="ECO:0007669"/>
    <property type="project" value="UniProtKB-SubCell"/>
</dbReference>
<feature type="domain" description="Fibrinogen C-terminal" evidence="5">
    <location>
        <begin position="28"/>
        <end position="79"/>
    </location>
</feature>
<evidence type="ECO:0000256" key="3">
    <source>
        <dbReference type="ARBA" id="ARBA00023119"/>
    </source>
</evidence>
<gene>
    <name evidence="6" type="primary">EFEMP1_5</name>
    <name evidence="6" type="ORF">OS493_033560</name>
</gene>
<evidence type="ECO:0000313" key="7">
    <source>
        <dbReference type="Proteomes" id="UP001163046"/>
    </source>
</evidence>
<dbReference type="PROSITE" id="PS51406">
    <property type="entry name" value="FIBRINOGEN_C_2"/>
    <property type="match status" value="1"/>
</dbReference>
<evidence type="ECO:0000256" key="2">
    <source>
        <dbReference type="ARBA" id="ARBA00022525"/>
    </source>
</evidence>
<name>A0A9X0CNV0_9CNID</name>
<dbReference type="GO" id="GO:0005581">
    <property type="term" value="C:collagen trimer"/>
    <property type="evidence" value="ECO:0007669"/>
    <property type="project" value="UniProtKB-KW"/>
</dbReference>
<dbReference type="NCBIfam" id="NF040941">
    <property type="entry name" value="GGGWT_bact"/>
    <property type="match status" value="1"/>
</dbReference>
<dbReference type="Proteomes" id="UP001163046">
    <property type="component" value="Unassembled WGS sequence"/>
</dbReference>
<dbReference type="EMBL" id="MU826870">
    <property type="protein sequence ID" value="KAJ7370215.1"/>
    <property type="molecule type" value="Genomic_DNA"/>
</dbReference>
<keyword evidence="3" id="KW-0176">Collagen</keyword>
<evidence type="ECO:0000256" key="4">
    <source>
        <dbReference type="SAM" id="SignalP"/>
    </source>
</evidence>
<dbReference type="GO" id="GO:0005201">
    <property type="term" value="F:extracellular matrix structural constituent"/>
    <property type="evidence" value="ECO:0007669"/>
    <property type="project" value="InterPro"/>
</dbReference>
<evidence type="ECO:0000256" key="1">
    <source>
        <dbReference type="ARBA" id="ARBA00004613"/>
    </source>
</evidence>
<keyword evidence="4" id="KW-0732">Signal</keyword>
<dbReference type="PROSITE" id="PS51257">
    <property type="entry name" value="PROKAR_LIPOPROTEIN"/>
    <property type="match status" value="1"/>
</dbReference>
<protein>
    <submittedName>
        <fullName evidence="6">Calcium ion binding</fullName>
    </submittedName>
</protein>
<organism evidence="6 7">
    <name type="scientific">Desmophyllum pertusum</name>
    <dbReference type="NCBI Taxonomy" id="174260"/>
    <lineage>
        <taxon>Eukaryota</taxon>
        <taxon>Metazoa</taxon>
        <taxon>Cnidaria</taxon>
        <taxon>Anthozoa</taxon>
        <taxon>Hexacorallia</taxon>
        <taxon>Scleractinia</taxon>
        <taxon>Caryophylliina</taxon>
        <taxon>Caryophylliidae</taxon>
        <taxon>Desmophyllum</taxon>
    </lineage>
</organism>
<dbReference type="AlphaFoldDB" id="A0A9X0CNV0"/>
<dbReference type="Pfam" id="PF01410">
    <property type="entry name" value="COLFI"/>
    <property type="match status" value="1"/>
</dbReference>
<dbReference type="InterPro" id="IPR000885">
    <property type="entry name" value="Fib_collagen_C"/>
</dbReference>
<sequence>MEVGLLKQSNTLVILMIFACLGPKITNGPVNVLGDDCQDIKKRGHSQGDGMYWLDPDGGNHSNAFLAYCDMTSYNGGWTMCYTTDEYVKPKTEVAFNAQFPYGSDGYRTNCNIIPFTEIIFIDHQTGNKVYFKRQTNQSITAASNYGNAAGTYGLWDGLGAADNAYSYQLLICDTSFYSGFFVSGHTGNCYKTCNGWCSDSASPYFRTATTDANYKGVAFNTNGHHPNILRNRLISFTEIIFIDHQTGNKAYFKRQTNQSITAANNYGIAADTYGLWDGLGAADNAYSYQLMICDTSFYSDFFVSGYTGNCYKQCGHWCGDSGSPYFRTASTSYKGVAFNTNGHISVGSRLISVGLR</sequence>
<dbReference type="SUPFAM" id="SSF56496">
    <property type="entry name" value="Fibrinogen C-terminal domain-like"/>
    <property type="match status" value="1"/>
</dbReference>
<comment type="subcellular location">
    <subcellularLocation>
        <location evidence="1">Secreted</location>
    </subcellularLocation>
</comment>
<dbReference type="OrthoDB" id="5971203at2759"/>
<accession>A0A9X0CNV0</accession>
<evidence type="ECO:0000313" key="6">
    <source>
        <dbReference type="EMBL" id="KAJ7370215.1"/>
    </source>
</evidence>
<dbReference type="InterPro" id="IPR036056">
    <property type="entry name" value="Fibrinogen-like_C"/>
</dbReference>
<dbReference type="InterPro" id="IPR002181">
    <property type="entry name" value="Fibrinogen_a/b/g_C_dom"/>
</dbReference>
<comment type="caution">
    <text evidence="6">The sequence shown here is derived from an EMBL/GenBank/DDBJ whole genome shotgun (WGS) entry which is preliminary data.</text>
</comment>
<keyword evidence="7" id="KW-1185">Reference proteome</keyword>
<dbReference type="Gene3D" id="2.60.120.1000">
    <property type="match status" value="1"/>
</dbReference>